<evidence type="ECO:0000313" key="1">
    <source>
        <dbReference type="EMBL" id="MFC4389265.1"/>
    </source>
</evidence>
<name>A0ABV8VZC1_9BACI</name>
<accession>A0ABV8VZC1</accession>
<dbReference type="RefSeq" id="WP_390200858.1">
    <property type="nucleotide sequence ID" value="NZ_JBHSDV010000007.1"/>
</dbReference>
<keyword evidence="2" id="KW-1185">Reference proteome</keyword>
<proteinExistence type="predicted"/>
<gene>
    <name evidence="1" type="ORF">ACFOZ1_15900</name>
</gene>
<organism evidence="1 2">
    <name type="scientific">Gracilibacillus marinus</name>
    <dbReference type="NCBI Taxonomy" id="630535"/>
    <lineage>
        <taxon>Bacteria</taxon>
        <taxon>Bacillati</taxon>
        <taxon>Bacillota</taxon>
        <taxon>Bacilli</taxon>
        <taxon>Bacillales</taxon>
        <taxon>Bacillaceae</taxon>
        <taxon>Gracilibacillus</taxon>
    </lineage>
</organism>
<evidence type="ECO:0000313" key="2">
    <source>
        <dbReference type="Proteomes" id="UP001595880"/>
    </source>
</evidence>
<dbReference type="Proteomes" id="UP001595880">
    <property type="component" value="Unassembled WGS sequence"/>
</dbReference>
<sequence length="225" mass="26167">MLNIEFLKYENFAKEYFHNSTVPKTGIMKKIYEVIQSNIHFMNLIRDIDKNQDKVRGELYETYYLLHLRVLYHLPSNDEFINKILIRTIVENILRLCVSLLDCNIGNLKEASFSTLKTNLENKGFQHKYKGLSDALNNNFGTYSKDVHGETVHKLSEKEYLVSIRTADNNLHLARLLNVYKELNSAIIPFFLKEIKTSKSDLSGATLSVMLNIVGEDNYDIFYNK</sequence>
<protein>
    <recommendedName>
        <fullName evidence="3">Cthe-2314-like HEPN domain-containing protein</fullName>
    </recommendedName>
</protein>
<comment type="caution">
    <text evidence="1">The sequence shown here is derived from an EMBL/GenBank/DDBJ whole genome shotgun (WGS) entry which is preliminary data.</text>
</comment>
<reference evidence="2" key="1">
    <citation type="journal article" date="2019" name="Int. J. Syst. Evol. Microbiol.">
        <title>The Global Catalogue of Microorganisms (GCM) 10K type strain sequencing project: providing services to taxonomists for standard genome sequencing and annotation.</title>
        <authorList>
            <consortium name="The Broad Institute Genomics Platform"/>
            <consortium name="The Broad Institute Genome Sequencing Center for Infectious Disease"/>
            <person name="Wu L."/>
            <person name="Ma J."/>
        </authorList>
    </citation>
    <scope>NUCLEOTIDE SEQUENCE [LARGE SCALE GENOMIC DNA]</scope>
    <source>
        <strain evidence="2">KACC 14058</strain>
    </source>
</reference>
<dbReference type="EMBL" id="JBHSDV010000007">
    <property type="protein sequence ID" value="MFC4389265.1"/>
    <property type="molecule type" value="Genomic_DNA"/>
</dbReference>
<evidence type="ECO:0008006" key="3">
    <source>
        <dbReference type="Google" id="ProtNLM"/>
    </source>
</evidence>